<dbReference type="InterPro" id="IPR003598">
    <property type="entry name" value="Ig_sub2"/>
</dbReference>
<dbReference type="InterPro" id="IPR013098">
    <property type="entry name" value="Ig_I-set"/>
</dbReference>
<dbReference type="PANTHER" id="PTHR44170:SF33">
    <property type="entry name" value="BROTHER OF IHOG, ISOFORM G-RELATED"/>
    <property type="match status" value="1"/>
</dbReference>
<dbReference type="CDD" id="cd00096">
    <property type="entry name" value="Ig"/>
    <property type="match status" value="1"/>
</dbReference>
<dbReference type="InterPro" id="IPR036116">
    <property type="entry name" value="FN3_sf"/>
</dbReference>
<feature type="domain" description="Fibronectin type-III" evidence="20">
    <location>
        <begin position="437"/>
        <end position="534"/>
    </location>
</feature>
<evidence type="ECO:0000259" key="19">
    <source>
        <dbReference type="PROSITE" id="PS50835"/>
    </source>
</evidence>
<keyword evidence="4 18" id="KW-0732">Signal</keyword>
<dbReference type="AlphaFoldDB" id="A0AAV1J3W4"/>
<dbReference type="Gene3D" id="2.60.40.10">
    <property type="entry name" value="Immunoglobulins"/>
    <property type="match status" value="5"/>
</dbReference>
<proteinExistence type="inferred from homology"/>
<feature type="compositionally biased region" description="Low complexity" evidence="16">
    <location>
        <begin position="732"/>
        <end position="741"/>
    </location>
</feature>
<evidence type="ECO:0000256" key="1">
    <source>
        <dbReference type="ARBA" id="ARBA00004479"/>
    </source>
</evidence>
<feature type="compositionally biased region" description="Basic residues" evidence="16">
    <location>
        <begin position="420"/>
        <end position="430"/>
    </location>
</feature>
<reference evidence="21 22" key="1">
    <citation type="submission" date="2023-11" db="EMBL/GenBank/DDBJ databases">
        <authorList>
            <person name="Okamura Y."/>
        </authorList>
    </citation>
    <scope>NUCLEOTIDE SEQUENCE [LARGE SCALE GENOMIC DNA]</scope>
</reference>
<gene>
    <name evidence="21" type="ORF">LNINA_LOCUS3057</name>
</gene>
<keyword evidence="11" id="KW-0393">Immunoglobulin domain</keyword>
<evidence type="ECO:0000256" key="9">
    <source>
        <dbReference type="ARBA" id="ARBA00023157"/>
    </source>
</evidence>
<keyword evidence="22" id="KW-1185">Reference proteome</keyword>
<evidence type="ECO:0000256" key="17">
    <source>
        <dbReference type="SAM" id="Phobius"/>
    </source>
</evidence>
<keyword evidence="2" id="KW-0358">Heparin-binding</keyword>
<dbReference type="SMART" id="SM00408">
    <property type="entry name" value="IGc2"/>
    <property type="match status" value="3"/>
</dbReference>
<dbReference type="GO" id="GO:0098609">
    <property type="term" value="P:cell-cell adhesion"/>
    <property type="evidence" value="ECO:0007669"/>
    <property type="project" value="TreeGrafter"/>
</dbReference>
<feature type="transmembrane region" description="Helical" evidence="17">
    <location>
        <begin position="658"/>
        <end position="681"/>
    </location>
</feature>
<evidence type="ECO:0000256" key="18">
    <source>
        <dbReference type="SAM" id="SignalP"/>
    </source>
</evidence>
<dbReference type="PROSITE" id="PS50835">
    <property type="entry name" value="IG_LIKE"/>
    <property type="match status" value="3"/>
</dbReference>
<dbReference type="GO" id="GO:0030154">
    <property type="term" value="P:cell differentiation"/>
    <property type="evidence" value="ECO:0007669"/>
    <property type="project" value="UniProtKB-ARBA"/>
</dbReference>
<evidence type="ECO:0000256" key="13">
    <source>
        <dbReference type="ARBA" id="ARBA00038144"/>
    </source>
</evidence>
<evidence type="ECO:0000256" key="3">
    <source>
        <dbReference type="ARBA" id="ARBA00022692"/>
    </source>
</evidence>
<evidence type="ECO:0000256" key="7">
    <source>
        <dbReference type="ARBA" id="ARBA00022989"/>
    </source>
</evidence>
<dbReference type="Pfam" id="PF13927">
    <property type="entry name" value="Ig_3"/>
    <property type="match status" value="2"/>
</dbReference>
<evidence type="ECO:0000256" key="6">
    <source>
        <dbReference type="ARBA" id="ARBA00022974"/>
    </source>
</evidence>
<feature type="domain" description="Ig-like" evidence="19">
    <location>
        <begin position="308"/>
        <end position="393"/>
    </location>
</feature>
<dbReference type="InterPro" id="IPR036179">
    <property type="entry name" value="Ig-like_dom_sf"/>
</dbReference>
<dbReference type="InterPro" id="IPR013783">
    <property type="entry name" value="Ig-like_fold"/>
</dbReference>
<evidence type="ECO:0000256" key="5">
    <source>
        <dbReference type="ARBA" id="ARBA00022737"/>
    </source>
</evidence>
<keyword evidence="10" id="KW-0325">Glycoprotein</keyword>
<protein>
    <recommendedName>
        <fullName evidence="15">Interference hedgehog</fullName>
    </recommendedName>
</protein>
<feature type="domain" description="Ig-like" evidence="19">
    <location>
        <begin position="243"/>
        <end position="304"/>
    </location>
</feature>
<dbReference type="CDD" id="cd00063">
    <property type="entry name" value="FN3"/>
    <property type="match status" value="2"/>
</dbReference>
<feature type="domain" description="Ig-like" evidence="19">
    <location>
        <begin position="110"/>
        <end position="207"/>
    </location>
</feature>
<organism evidence="21 22">
    <name type="scientific">Leptosia nina</name>
    <dbReference type="NCBI Taxonomy" id="320188"/>
    <lineage>
        <taxon>Eukaryota</taxon>
        <taxon>Metazoa</taxon>
        <taxon>Ecdysozoa</taxon>
        <taxon>Arthropoda</taxon>
        <taxon>Hexapoda</taxon>
        <taxon>Insecta</taxon>
        <taxon>Pterygota</taxon>
        <taxon>Neoptera</taxon>
        <taxon>Endopterygota</taxon>
        <taxon>Lepidoptera</taxon>
        <taxon>Glossata</taxon>
        <taxon>Ditrysia</taxon>
        <taxon>Papilionoidea</taxon>
        <taxon>Pieridae</taxon>
        <taxon>Pierinae</taxon>
        <taxon>Leptosia</taxon>
    </lineage>
</organism>
<evidence type="ECO:0000313" key="21">
    <source>
        <dbReference type="EMBL" id="CAK1543226.1"/>
    </source>
</evidence>
<keyword evidence="5" id="KW-0677">Repeat</keyword>
<accession>A0AAV1J3W4</accession>
<keyword evidence="7 17" id="KW-1133">Transmembrane helix</keyword>
<comment type="similarity">
    <text evidence="13">Belongs to the immunoglobulin superfamily. IHOG family.</text>
</comment>
<name>A0AAV1J3W4_9NEOP</name>
<comment type="function">
    <text evidence="12">Mediates response to the active Hedgehog (Hh) protein signal in embryos, functioning upstream or at the level of patched (ptc).</text>
</comment>
<dbReference type="GO" id="GO:0009653">
    <property type="term" value="P:anatomical structure morphogenesis"/>
    <property type="evidence" value="ECO:0007669"/>
    <property type="project" value="UniProtKB-ARBA"/>
</dbReference>
<dbReference type="Proteomes" id="UP001497472">
    <property type="component" value="Unassembled WGS sequence"/>
</dbReference>
<dbReference type="SMART" id="SM00060">
    <property type="entry name" value="FN3"/>
    <property type="match status" value="2"/>
</dbReference>
<evidence type="ECO:0000256" key="2">
    <source>
        <dbReference type="ARBA" id="ARBA00022674"/>
    </source>
</evidence>
<dbReference type="SUPFAM" id="SSF48726">
    <property type="entry name" value="Immunoglobulin"/>
    <property type="match status" value="3"/>
</dbReference>
<dbReference type="PANTHER" id="PTHR44170">
    <property type="entry name" value="PROTEIN SIDEKICK"/>
    <property type="match status" value="1"/>
</dbReference>
<evidence type="ECO:0000256" key="15">
    <source>
        <dbReference type="ARBA" id="ARBA00041099"/>
    </source>
</evidence>
<dbReference type="SUPFAM" id="SSF49265">
    <property type="entry name" value="Fibronectin type III"/>
    <property type="match status" value="1"/>
</dbReference>
<keyword evidence="6" id="KW-0654">Proteoglycan</keyword>
<evidence type="ECO:0000256" key="12">
    <source>
        <dbReference type="ARBA" id="ARBA00037573"/>
    </source>
</evidence>
<evidence type="ECO:0000313" key="22">
    <source>
        <dbReference type="Proteomes" id="UP001497472"/>
    </source>
</evidence>
<comment type="caution">
    <text evidence="21">The sequence shown here is derived from an EMBL/GenBank/DDBJ whole genome shotgun (WGS) entry which is preliminary data.</text>
</comment>
<dbReference type="EMBL" id="CAVLEF010000004">
    <property type="protein sequence ID" value="CAK1543226.1"/>
    <property type="molecule type" value="Genomic_DNA"/>
</dbReference>
<evidence type="ECO:0000256" key="8">
    <source>
        <dbReference type="ARBA" id="ARBA00023136"/>
    </source>
</evidence>
<keyword evidence="3 17" id="KW-0812">Transmembrane</keyword>
<keyword evidence="8 17" id="KW-0472">Membrane</keyword>
<feature type="region of interest" description="Disordered" evidence="16">
    <location>
        <begin position="731"/>
        <end position="758"/>
    </location>
</feature>
<dbReference type="InterPro" id="IPR003961">
    <property type="entry name" value="FN3_dom"/>
</dbReference>
<evidence type="ECO:0000256" key="11">
    <source>
        <dbReference type="ARBA" id="ARBA00023319"/>
    </source>
</evidence>
<evidence type="ECO:0000256" key="10">
    <source>
        <dbReference type="ARBA" id="ARBA00023180"/>
    </source>
</evidence>
<dbReference type="Pfam" id="PF07679">
    <property type="entry name" value="I-set"/>
    <property type="match status" value="1"/>
</dbReference>
<evidence type="ECO:0000256" key="4">
    <source>
        <dbReference type="ARBA" id="ARBA00022729"/>
    </source>
</evidence>
<feature type="chain" id="PRO_5043415671" description="Interference hedgehog" evidence="18">
    <location>
        <begin position="20"/>
        <end position="758"/>
    </location>
</feature>
<comment type="subunit">
    <text evidence="14">Homodimer. Heterotetramer; 2 iHog chains bind 2 hh chains when facilitated by heparin, heparin is required to promote high-affinity interactions between hh and iHog.</text>
</comment>
<evidence type="ECO:0000256" key="14">
    <source>
        <dbReference type="ARBA" id="ARBA00038530"/>
    </source>
</evidence>
<dbReference type="PROSITE" id="PS50853">
    <property type="entry name" value="FN3"/>
    <property type="match status" value="2"/>
</dbReference>
<comment type="subcellular location">
    <subcellularLocation>
        <location evidence="1">Membrane</location>
        <topology evidence="1">Single-pass type I membrane protein</topology>
    </subcellularLocation>
</comment>
<dbReference type="InterPro" id="IPR007110">
    <property type="entry name" value="Ig-like_dom"/>
</dbReference>
<dbReference type="GO" id="GO:0007399">
    <property type="term" value="P:nervous system development"/>
    <property type="evidence" value="ECO:0007669"/>
    <property type="project" value="TreeGrafter"/>
</dbReference>
<dbReference type="SMART" id="SM00409">
    <property type="entry name" value="IG"/>
    <property type="match status" value="4"/>
</dbReference>
<keyword evidence="9" id="KW-1015">Disulfide bond</keyword>
<dbReference type="Pfam" id="PF00041">
    <property type="entry name" value="fn3"/>
    <property type="match status" value="2"/>
</dbReference>
<feature type="signal peptide" evidence="18">
    <location>
        <begin position="1"/>
        <end position="19"/>
    </location>
</feature>
<evidence type="ECO:0000259" key="20">
    <source>
        <dbReference type="PROSITE" id="PS50853"/>
    </source>
</evidence>
<feature type="domain" description="Fibronectin type-III" evidence="20">
    <location>
        <begin position="538"/>
        <end position="634"/>
    </location>
</feature>
<feature type="region of interest" description="Disordered" evidence="16">
    <location>
        <begin position="411"/>
        <end position="430"/>
    </location>
</feature>
<dbReference type="InterPro" id="IPR003599">
    <property type="entry name" value="Ig_sub"/>
</dbReference>
<sequence>MRLQMLAYLLLAVITSVLAEIEMEFTKYPESVNAPVGDEVTFECAVRVPGERLQWRWKPADASWKNWKEIPARDNDGVSTKLVVDVKDDSVDSLYQCVIWYGAISLVSVPAKLSIARMYLSQNTAEKRVITAPLYNTVVLHCEEPYSEPPAVLSWWKETGKGSRKQLETPHGVLVIYNATTADDGTYGCVATNEFSGQSIELPERIYLRVQHEGNGGVRFLETEDYVGKKDKDVLTMPVHPKDSLHLWCGAVGTPPPKIIWSKEGGNLPRRHDHMLTVSPFTSENEGIYSCSANGIRRSWKAIALKPPHWEGSAGSVNASEGGNAHIACGRLYGEPSPTVHWLLNAEIIDKGKGIRTTDSDLYIDKVEKRHAGIVQCFACNALGCAYDAAMLTVVPVQISEQDYSAEVPKTMHIPSQPNSKRHNRKNARKHKAVLIAPSRPNVTRLSDESVMVSWTHSNHGLPIQFFKVQYREATNSSNVQWHTANYDIPSYIHSYEIDGLLPDRYYKFRIAAVYSNQDNKLGRSSAKFYLQRGSSQTPRTPTVDKAAALSSNSIQLNWTWSSEGGVEAEGFYVYFRAVSSAGAYEKLTVAGSARSVSLSHLSPDTAYELKLQAYTAQAPSDFSAILVAKTQRSITSEVSSSTEAPAEDVKEQGPTTLVTAGGVVGATALLLILAVTLLLCKRSRRPDSKEKGSVESGANGYIPAKVPITITANPMHTEGTETGVEMSFLHNNNCGNNGSNDDTLTHSRKNGPSRQYV</sequence>
<evidence type="ECO:0000256" key="16">
    <source>
        <dbReference type="SAM" id="MobiDB-lite"/>
    </source>
</evidence>